<dbReference type="OrthoDB" id="3197274at2"/>
<dbReference type="Proteomes" id="UP000037594">
    <property type="component" value="Unassembled WGS sequence"/>
</dbReference>
<evidence type="ECO:0000313" key="2">
    <source>
        <dbReference type="EMBL" id="KMV14507.1"/>
    </source>
</evidence>
<proteinExistence type="predicted"/>
<dbReference type="RefSeq" id="WP_048896429.1">
    <property type="nucleotide sequence ID" value="NZ_LFOD01000045.1"/>
</dbReference>
<gene>
    <name evidence="2" type="ORF">ACT17_29875</name>
</gene>
<dbReference type="EMBL" id="LFOD01000045">
    <property type="protein sequence ID" value="KMV14507.1"/>
    <property type="molecule type" value="Genomic_DNA"/>
</dbReference>
<reference evidence="2 3" key="1">
    <citation type="submission" date="2015-06" db="EMBL/GenBank/DDBJ databases">
        <title>Genome sequence of Mycobacterium conceptionense strain MLE.</title>
        <authorList>
            <person name="Greninger A.L."/>
            <person name="Cunningham G."/>
            <person name="Chiu C.Y."/>
            <person name="Miller S."/>
        </authorList>
    </citation>
    <scope>NUCLEOTIDE SEQUENCE [LARGE SCALE GENOMIC DNA]</scope>
    <source>
        <strain evidence="2 3">MLE</strain>
    </source>
</reference>
<dbReference type="AlphaFoldDB" id="A0A0J8TZH3"/>
<comment type="caution">
    <text evidence="2">The sequence shown here is derived from an EMBL/GenBank/DDBJ whole genome shotgun (WGS) entry which is preliminary data.</text>
</comment>
<organism evidence="2 3">
    <name type="scientific">Mycolicibacterium conceptionense</name>
    <dbReference type="NCBI Taxonomy" id="451644"/>
    <lineage>
        <taxon>Bacteria</taxon>
        <taxon>Bacillati</taxon>
        <taxon>Actinomycetota</taxon>
        <taxon>Actinomycetes</taxon>
        <taxon>Mycobacteriales</taxon>
        <taxon>Mycobacteriaceae</taxon>
        <taxon>Mycolicibacterium</taxon>
    </lineage>
</organism>
<evidence type="ECO:0000313" key="3">
    <source>
        <dbReference type="Proteomes" id="UP000037594"/>
    </source>
</evidence>
<dbReference type="Pfam" id="PF06634">
    <property type="entry name" value="DUF1156"/>
    <property type="match status" value="1"/>
</dbReference>
<dbReference type="PATRIC" id="fig|451644.5.peg.6129"/>
<protein>
    <recommendedName>
        <fullName evidence="1">DUF1156 domain-containing protein</fullName>
    </recommendedName>
</protein>
<feature type="domain" description="DUF1156" evidence="1">
    <location>
        <begin position="11"/>
        <end position="82"/>
    </location>
</feature>
<dbReference type="InterPro" id="IPR009537">
    <property type="entry name" value="DUF1156"/>
</dbReference>
<sequence length="148" mass="17047">MVQKRKLIEVALPLDAINREAEKDTPKRSNHPWRLHFWWARRKLATARAVLFAQLVDDPSSHPDLFSTVEAQREERERLHAIIESLVAWENARDPRMLAQVRDEIARSAGGVLPAVLDPGFMRNFYVSQDIHRCMLPQRITATSTQVA</sequence>
<evidence type="ECO:0000259" key="1">
    <source>
        <dbReference type="Pfam" id="PF06634"/>
    </source>
</evidence>
<name>A0A0J8TZH3_9MYCO</name>
<accession>A0A0J8TZH3</accession>